<gene>
    <name evidence="2" type="ORF">BDN71DRAFT_1445181</name>
</gene>
<organism evidence="2 3">
    <name type="scientific">Pleurotus eryngii</name>
    <name type="common">Boletus of the steppes</name>
    <dbReference type="NCBI Taxonomy" id="5323"/>
    <lineage>
        <taxon>Eukaryota</taxon>
        <taxon>Fungi</taxon>
        <taxon>Dikarya</taxon>
        <taxon>Basidiomycota</taxon>
        <taxon>Agaricomycotina</taxon>
        <taxon>Agaricomycetes</taxon>
        <taxon>Agaricomycetidae</taxon>
        <taxon>Agaricales</taxon>
        <taxon>Pleurotineae</taxon>
        <taxon>Pleurotaceae</taxon>
        <taxon>Pleurotus</taxon>
    </lineage>
</organism>
<dbReference type="AlphaFoldDB" id="A0A9P5ZZS5"/>
<feature type="region of interest" description="Disordered" evidence="1">
    <location>
        <begin position="50"/>
        <end position="70"/>
    </location>
</feature>
<keyword evidence="3" id="KW-1185">Reference proteome</keyword>
<accession>A0A9P5ZZS5</accession>
<comment type="caution">
    <text evidence="2">The sequence shown here is derived from an EMBL/GenBank/DDBJ whole genome shotgun (WGS) entry which is preliminary data.</text>
</comment>
<evidence type="ECO:0000313" key="3">
    <source>
        <dbReference type="Proteomes" id="UP000807025"/>
    </source>
</evidence>
<name>A0A9P5ZZS5_PLEER</name>
<dbReference type="EMBL" id="MU154546">
    <property type="protein sequence ID" value="KAF9497150.1"/>
    <property type="molecule type" value="Genomic_DNA"/>
</dbReference>
<protein>
    <submittedName>
        <fullName evidence="2">Uncharacterized protein</fullName>
    </submittedName>
</protein>
<proteinExistence type="predicted"/>
<evidence type="ECO:0000313" key="2">
    <source>
        <dbReference type="EMBL" id="KAF9497150.1"/>
    </source>
</evidence>
<sequence length="70" mass="7637">MESALATTELSMMPTFIDFVCDCGIALIANLSQGVRTTGIRKEGFCPPANQAGRRPTPSWASKTICCWKR</sequence>
<reference evidence="2" key="1">
    <citation type="submission" date="2020-11" db="EMBL/GenBank/DDBJ databases">
        <authorList>
            <consortium name="DOE Joint Genome Institute"/>
            <person name="Ahrendt S."/>
            <person name="Riley R."/>
            <person name="Andreopoulos W."/>
            <person name="Labutti K."/>
            <person name="Pangilinan J."/>
            <person name="Ruiz-Duenas F.J."/>
            <person name="Barrasa J.M."/>
            <person name="Sanchez-Garcia M."/>
            <person name="Camarero S."/>
            <person name="Miyauchi S."/>
            <person name="Serrano A."/>
            <person name="Linde D."/>
            <person name="Babiker R."/>
            <person name="Drula E."/>
            <person name="Ayuso-Fernandez I."/>
            <person name="Pacheco R."/>
            <person name="Padilla G."/>
            <person name="Ferreira P."/>
            <person name="Barriuso J."/>
            <person name="Kellner H."/>
            <person name="Castanera R."/>
            <person name="Alfaro M."/>
            <person name="Ramirez L."/>
            <person name="Pisabarro A.G."/>
            <person name="Kuo A."/>
            <person name="Tritt A."/>
            <person name="Lipzen A."/>
            <person name="He G."/>
            <person name="Yan M."/>
            <person name="Ng V."/>
            <person name="Cullen D."/>
            <person name="Martin F."/>
            <person name="Rosso M.-N."/>
            <person name="Henrissat B."/>
            <person name="Hibbett D."/>
            <person name="Martinez A.T."/>
            <person name="Grigoriev I.V."/>
        </authorList>
    </citation>
    <scope>NUCLEOTIDE SEQUENCE</scope>
    <source>
        <strain evidence="2">ATCC 90797</strain>
    </source>
</reference>
<dbReference type="Proteomes" id="UP000807025">
    <property type="component" value="Unassembled WGS sequence"/>
</dbReference>
<evidence type="ECO:0000256" key="1">
    <source>
        <dbReference type="SAM" id="MobiDB-lite"/>
    </source>
</evidence>